<protein>
    <submittedName>
        <fullName evidence="5">Helix-turn-helix domain-containing protein</fullName>
    </submittedName>
</protein>
<reference evidence="6" key="1">
    <citation type="journal article" date="2019" name="Int. J. Syst. Evol. Microbiol.">
        <title>The Global Catalogue of Microorganisms (GCM) 10K type strain sequencing project: providing services to taxonomists for standard genome sequencing and annotation.</title>
        <authorList>
            <consortium name="The Broad Institute Genomics Platform"/>
            <consortium name="The Broad Institute Genome Sequencing Center for Infectious Disease"/>
            <person name="Wu L."/>
            <person name="Ma J."/>
        </authorList>
    </citation>
    <scope>NUCLEOTIDE SEQUENCE [LARGE SCALE GENOMIC DNA]</scope>
    <source>
        <strain evidence="6">JCM 16545</strain>
    </source>
</reference>
<organism evidence="5 6">
    <name type="scientific">Rubritalea spongiae</name>
    <dbReference type="NCBI Taxonomy" id="430797"/>
    <lineage>
        <taxon>Bacteria</taxon>
        <taxon>Pseudomonadati</taxon>
        <taxon>Verrucomicrobiota</taxon>
        <taxon>Verrucomicrobiia</taxon>
        <taxon>Verrucomicrobiales</taxon>
        <taxon>Rubritaleaceae</taxon>
        <taxon>Rubritalea</taxon>
    </lineage>
</organism>
<dbReference type="Proteomes" id="UP001597297">
    <property type="component" value="Unassembled WGS sequence"/>
</dbReference>
<keyword evidence="1" id="KW-0805">Transcription regulation</keyword>
<dbReference type="CDD" id="cd06529">
    <property type="entry name" value="S24_LexA-like"/>
    <property type="match status" value="1"/>
</dbReference>
<dbReference type="PROSITE" id="PS50943">
    <property type="entry name" value="HTH_CROC1"/>
    <property type="match status" value="1"/>
</dbReference>
<dbReference type="PANTHER" id="PTHR40661">
    <property type="match status" value="1"/>
</dbReference>
<keyword evidence="6" id="KW-1185">Reference proteome</keyword>
<dbReference type="RefSeq" id="WP_377092666.1">
    <property type="nucleotide sequence ID" value="NZ_JBHSJM010000001.1"/>
</dbReference>
<sequence length="229" mass="26197">MNSKQPLKERIFSVKGRLQIRNKEELAKRLGCSRPMLYLYETGQNEPPTEFLRKLAELEAEAGVRQTTSGDVKLLNSAANLSNQSAPMISDEGGFYRTSTSCKVIPIVGWAHAGNPFNYEELPESWREEISTHCRDNNAYAVRIEGDSMEPRFYDDDILVVMPSEAPHSGCFAVCKFADGGVSFRRVEIELDTVRLIPLNVRYQITEHAKEDFEWIYPVFERRTLLWKA</sequence>
<accession>A0ABW5DYP2</accession>
<keyword evidence="3" id="KW-0804">Transcription</keyword>
<dbReference type="Pfam" id="PF01381">
    <property type="entry name" value="HTH_3"/>
    <property type="match status" value="1"/>
</dbReference>
<dbReference type="SUPFAM" id="SSF47413">
    <property type="entry name" value="lambda repressor-like DNA-binding domains"/>
    <property type="match status" value="1"/>
</dbReference>
<dbReference type="Gene3D" id="1.10.260.40">
    <property type="entry name" value="lambda repressor-like DNA-binding domains"/>
    <property type="match status" value="1"/>
</dbReference>
<dbReference type="Gene3D" id="2.10.109.10">
    <property type="entry name" value="Umud Fragment, subunit A"/>
    <property type="match status" value="1"/>
</dbReference>
<evidence type="ECO:0000259" key="4">
    <source>
        <dbReference type="PROSITE" id="PS50943"/>
    </source>
</evidence>
<dbReference type="InterPro" id="IPR010982">
    <property type="entry name" value="Lambda_DNA-bd_dom_sf"/>
</dbReference>
<dbReference type="EMBL" id="JBHUJC010000010">
    <property type="protein sequence ID" value="MFD2275447.1"/>
    <property type="molecule type" value="Genomic_DNA"/>
</dbReference>
<proteinExistence type="predicted"/>
<dbReference type="InterPro" id="IPR015927">
    <property type="entry name" value="Peptidase_S24_S26A/B/C"/>
</dbReference>
<name>A0ABW5DYP2_9BACT</name>
<evidence type="ECO:0000256" key="3">
    <source>
        <dbReference type="ARBA" id="ARBA00023163"/>
    </source>
</evidence>
<dbReference type="SUPFAM" id="SSF51306">
    <property type="entry name" value="LexA/Signal peptidase"/>
    <property type="match status" value="1"/>
</dbReference>
<gene>
    <name evidence="5" type="ORF">ACFSQZ_03105</name>
</gene>
<keyword evidence="2" id="KW-0238">DNA-binding</keyword>
<comment type="caution">
    <text evidence="5">The sequence shown here is derived from an EMBL/GenBank/DDBJ whole genome shotgun (WGS) entry which is preliminary data.</text>
</comment>
<dbReference type="InterPro" id="IPR036286">
    <property type="entry name" value="LexA/Signal_pep-like_sf"/>
</dbReference>
<dbReference type="Pfam" id="PF00717">
    <property type="entry name" value="Peptidase_S24"/>
    <property type="match status" value="1"/>
</dbReference>
<dbReference type="PANTHER" id="PTHR40661:SF3">
    <property type="entry name" value="FELS-1 PROPHAGE TRANSCRIPTIONAL REGULATOR"/>
    <property type="match status" value="1"/>
</dbReference>
<dbReference type="SMART" id="SM00530">
    <property type="entry name" value="HTH_XRE"/>
    <property type="match status" value="1"/>
</dbReference>
<evidence type="ECO:0000313" key="6">
    <source>
        <dbReference type="Proteomes" id="UP001597297"/>
    </source>
</evidence>
<dbReference type="InterPro" id="IPR001387">
    <property type="entry name" value="Cro/C1-type_HTH"/>
</dbReference>
<evidence type="ECO:0000256" key="2">
    <source>
        <dbReference type="ARBA" id="ARBA00023125"/>
    </source>
</evidence>
<evidence type="ECO:0000256" key="1">
    <source>
        <dbReference type="ARBA" id="ARBA00023015"/>
    </source>
</evidence>
<dbReference type="CDD" id="cd00093">
    <property type="entry name" value="HTH_XRE"/>
    <property type="match status" value="1"/>
</dbReference>
<dbReference type="InterPro" id="IPR039418">
    <property type="entry name" value="LexA-like"/>
</dbReference>
<feature type="domain" description="HTH cro/C1-type" evidence="4">
    <location>
        <begin position="24"/>
        <end position="58"/>
    </location>
</feature>
<evidence type="ECO:0000313" key="5">
    <source>
        <dbReference type="EMBL" id="MFD2275447.1"/>
    </source>
</evidence>